<gene>
    <name evidence="1" type="ORF">M3215_22755</name>
</gene>
<name>A0ACC6AC72_9BACI</name>
<accession>A0ACC6AC72</accession>
<keyword evidence="1" id="KW-0648">Protein biosynthesis</keyword>
<organism evidence="1 2">
    <name type="scientific">Bacillus cytotoxicus</name>
    <dbReference type="NCBI Taxonomy" id="580165"/>
    <lineage>
        <taxon>Bacteria</taxon>
        <taxon>Bacillati</taxon>
        <taxon>Bacillota</taxon>
        <taxon>Bacilli</taxon>
        <taxon>Bacillales</taxon>
        <taxon>Bacillaceae</taxon>
        <taxon>Bacillus</taxon>
        <taxon>Bacillus cereus group</taxon>
    </lineage>
</organism>
<comment type="caution">
    <text evidence="1">The sequence shown here is derived from an EMBL/GenBank/DDBJ whole genome shotgun (WGS) entry which is preliminary data.</text>
</comment>
<dbReference type="EMBL" id="JAMBOP010000049">
    <property type="protein sequence ID" value="MCM3738517.1"/>
    <property type="molecule type" value="Genomic_DNA"/>
</dbReference>
<keyword evidence="2" id="KW-1185">Reference proteome</keyword>
<protein>
    <submittedName>
        <fullName evidence="1">Replication initiation factor domain-containing protein</fullName>
    </submittedName>
</protein>
<sequence length="411" mass="47899">MFDLSNSKENFQLRTEEPPYSNTGVPGCFDIYTIPCLDWVQVTFKSVQNSQKNARKIVNKISNFFGIDEFLFEHFDEGLHGYRKSYKFLGQNTFQLLFDASSNMGIHLILTGSMLKMLRSDYGASDIQLLKFLSSISKEFHFSRVDVAKDDTSGSVSIKKIARYIKDGNLTTRFRGGHQIKKFKLVGADGEEDKLQYVPDGETWYLGSRSGTQFRFYDKKAQMNAGDLLHWTRCELQLVDDAATNFVKNVIVLDKHKFEKFCYSVFLTYVDFKKTTGAKHMKNRDSAKFWSDFLDSTVEKVKLGSRKKRKSLDDVNPNYLWEKLLDGDADFYFESMSQKEKDKFDKWFYEQISSVLYLRSLKHEEGVEEFYKKLIHWGEMRVDQKKVEAVGVQLLMSERLKKIKEKESSNE</sequence>
<keyword evidence="1" id="KW-0396">Initiation factor</keyword>
<evidence type="ECO:0000313" key="1">
    <source>
        <dbReference type="EMBL" id="MCM3738517.1"/>
    </source>
</evidence>
<reference evidence="1" key="1">
    <citation type="submission" date="2022-05" db="EMBL/GenBank/DDBJ databases">
        <title>Comparative Genomics of Spacecraft Associated Microbes.</title>
        <authorList>
            <person name="Tran M.T."/>
            <person name="Wright A."/>
            <person name="Seuylemezian A."/>
            <person name="Eisen J."/>
            <person name="Coil D."/>
        </authorList>
    </citation>
    <scope>NUCLEOTIDE SEQUENCE</scope>
    <source>
        <strain evidence="1">FAIRING 10M-2.2</strain>
    </source>
</reference>
<dbReference type="Proteomes" id="UP001202289">
    <property type="component" value="Unassembled WGS sequence"/>
</dbReference>
<evidence type="ECO:0000313" key="2">
    <source>
        <dbReference type="Proteomes" id="UP001202289"/>
    </source>
</evidence>
<proteinExistence type="predicted"/>